<keyword evidence="6" id="KW-1185">Reference proteome</keyword>
<dbReference type="InterPro" id="IPR015868">
    <property type="entry name" value="Glutaminase"/>
</dbReference>
<feature type="non-terminal residue" evidence="5">
    <location>
        <position position="1"/>
    </location>
</feature>
<dbReference type="InterPro" id="IPR012338">
    <property type="entry name" value="Beta-lactam/transpept-like"/>
</dbReference>
<keyword evidence="3" id="KW-0378">Hydrolase</keyword>
<name>A0A7K1UH65_9MICC</name>
<dbReference type="EC" id="3.5.1.2" evidence="2"/>
<dbReference type="Pfam" id="PF04960">
    <property type="entry name" value="Glutaminase"/>
    <property type="match status" value="1"/>
</dbReference>
<evidence type="ECO:0000313" key="5">
    <source>
        <dbReference type="EMBL" id="MVT25815.1"/>
    </source>
</evidence>
<evidence type="ECO:0000256" key="3">
    <source>
        <dbReference type="ARBA" id="ARBA00022801"/>
    </source>
</evidence>
<proteinExistence type="inferred from homology"/>
<dbReference type="EMBL" id="WRPM01000034">
    <property type="protein sequence ID" value="MVT25815.1"/>
    <property type="molecule type" value="Genomic_DNA"/>
</dbReference>
<organism evidence="5 6">
    <name type="scientific">Nesterenkonia alkaliphila</name>
    <dbReference type="NCBI Taxonomy" id="1463631"/>
    <lineage>
        <taxon>Bacteria</taxon>
        <taxon>Bacillati</taxon>
        <taxon>Actinomycetota</taxon>
        <taxon>Actinomycetes</taxon>
        <taxon>Micrococcales</taxon>
        <taxon>Micrococcaceae</taxon>
        <taxon>Nesterenkonia</taxon>
    </lineage>
</organism>
<accession>A0A7K1UH65</accession>
<evidence type="ECO:0000256" key="1">
    <source>
        <dbReference type="ARBA" id="ARBA00011076"/>
    </source>
</evidence>
<dbReference type="GO" id="GO:0006541">
    <property type="term" value="P:glutamine metabolic process"/>
    <property type="evidence" value="ECO:0007669"/>
    <property type="project" value="InterPro"/>
</dbReference>
<evidence type="ECO:0000256" key="4">
    <source>
        <dbReference type="ARBA" id="ARBA00049534"/>
    </source>
</evidence>
<sequence length="53" mass="5834">QVGLASFAPRLDDEGNSIQGVEMFARLSADLGLHLMASERRDVAQRLREFSGD</sequence>
<comment type="caution">
    <text evidence="5">The sequence shown here is derived from an EMBL/GenBank/DDBJ whole genome shotgun (WGS) entry which is preliminary data.</text>
</comment>
<dbReference type="GO" id="GO:0004359">
    <property type="term" value="F:glutaminase activity"/>
    <property type="evidence" value="ECO:0007669"/>
    <property type="project" value="UniProtKB-EC"/>
</dbReference>
<gene>
    <name evidence="5" type="ORF">GNZ21_05480</name>
</gene>
<evidence type="ECO:0000313" key="6">
    <source>
        <dbReference type="Proteomes" id="UP000460157"/>
    </source>
</evidence>
<evidence type="ECO:0000256" key="2">
    <source>
        <dbReference type="ARBA" id="ARBA00012918"/>
    </source>
</evidence>
<protein>
    <recommendedName>
        <fullName evidence="2">glutaminase</fullName>
        <ecNumber evidence="2">3.5.1.2</ecNumber>
    </recommendedName>
</protein>
<dbReference type="Proteomes" id="UP000460157">
    <property type="component" value="Unassembled WGS sequence"/>
</dbReference>
<comment type="catalytic activity">
    <reaction evidence="4">
        <text>L-glutamine + H2O = L-glutamate + NH4(+)</text>
        <dbReference type="Rhea" id="RHEA:15889"/>
        <dbReference type="ChEBI" id="CHEBI:15377"/>
        <dbReference type="ChEBI" id="CHEBI:28938"/>
        <dbReference type="ChEBI" id="CHEBI:29985"/>
        <dbReference type="ChEBI" id="CHEBI:58359"/>
        <dbReference type="EC" id="3.5.1.2"/>
    </reaction>
</comment>
<dbReference type="SUPFAM" id="SSF56601">
    <property type="entry name" value="beta-lactamase/transpeptidase-like"/>
    <property type="match status" value="1"/>
</dbReference>
<reference evidence="5 6" key="1">
    <citation type="submission" date="2019-12" db="EMBL/GenBank/DDBJ databases">
        <title>Nesterenkonia muleiensis sp. nov., a novel actinobacterium isolated from sap of Populus euphratica.</title>
        <authorList>
            <person name="Wang R."/>
        </authorList>
    </citation>
    <scope>NUCLEOTIDE SEQUENCE [LARGE SCALE GENOMIC DNA]</scope>
    <source>
        <strain evidence="5 6">F10</strain>
    </source>
</reference>
<dbReference type="Gene3D" id="3.40.710.10">
    <property type="entry name" value="DD-peptidase/beta-lactamase superfamily"/>
    <property type="match status" value="1"/>
</dbReference>
<dbReference type="AlphaFoldDB" id="A0A7K1UH65"/>
<comment type="similarity">
    <text evidence="1">Belongs to the glutaminase family.</text>
</comment>